<dbReference type="GO" id="GO:0019239">
    <property type="term" value="F:deaminase activity"/>
    <property type="evidence" value="ECO:0007669"/>
    <property type="project" value="TreeGrafter"/>
</dbReference>
<dbReference type="SUPFAM" id="SSF55298">
    <property type="entry name" value="YjgF-like"/>
    <property type="match status" value="1"/>
</dbReference>
<dbReference type="EMBL" id="CP006652">
    <property type="protein sequence ID" value="AGT10999.1"/>
    <property type="molecule type" value="Genomic_DNA"/>
</dbReference>
<sequence length="136" mass="14587">MDSLFMRCVNLPGQSIPQTSQAIFVDGGGLLFVSGQVALDESGIVGGDLRAQLEQSFTNLKAVLNQAGATFDNVVKMSIYVVDYQKEMIETIRQVRGRYVNLECPPASALIGVSSLFMPGLLVEVEAIASISAVPY</sequence>
<dbReference type="KEGG" id="pami:JCM7686_pAMI4p311"/>
<reference evidence="1 2" key="1">
    <citation type="journal article" date="2014" name="BMC Genomics">
        <title>Architecture and functions of a multipartite genome of the methylotrophic bacterium Paracoccus aminophilus JCM 7686, containing primary and secondary chromids.</title>
        <authorList>
            <person name="Dziewit L."/>
            <person name="Czarnecki J."/>
            <person name="Wibberg D."/>
            <person name="Radlinska M."/>
            <person name="Mrozek P."/>
            <person name="Szymczak M."/>
            <person name="Schluter A."/>
            <person name="Puhler A."/>
            <person name="Bartosik D."/>
        </authorList>
    </citation>
    <scope>NUCLEOTIDE SEQUENCE [LARGE SCALE GENOMIC DNA]</scope>
    <source>
        <strain evidence="1">JCM 7686</strain>
        <plasmid evidence="2">Plasmid pAMI4</plasmid>
    </source>
</reference>
<dbReference type="Pfam" id="PF01042">
    <property type="entry name" value="Ribonuc_L-PSP"/>
    <property type="match status" value="1"/>
</dbReference>
<dbReference type="HOGENOM" id="CLU_100715_4_2_5"/>
<dbReference type="Gene3D" id="3.30.1330.40">
    <property type="entry name" value="RutC-like"/>
    <property type="match status" value="1"/>
</dbReference>
<gene>
    <name evidence="1" type="ORF">JCM7686_pAMI4p311</name>
</gene>
<evidence type="ECO:0000313" key="2">
    <source>
        <dbReference type="Proteomes" id="UP000015480"/>
    </source>
</evidence>
<proteinExistence type="predicted"/>
<dbReference type="eggNOG" id="COG0251">
    <property type="taxonomic scope" value="Bacteria"/>
</dbReference>
<dbReference type="AlphaFoldDB" id="S5XU11"/>
<dbReference type="GO" id="GO:0005829">
    <property type="term" value="C:cytosol"/>
    <property type="evidence" value="ECO:0007669"/>
    <property type="project" value="TreeGrafter"/>
</dbReference>
<dbReference type="PANTHER" id="PTHR11803:SF39">
    <property type="entry name" value="2-IMINOBUTANOATE_2-IMINOPROPANOATE DEAMINASE"/>
    <property type="match status" value="1"/>
</dbReference>
<name>S5XU11_PARAH</name>
<keyword evidence="1" id="KW-0614">Plasmid</keyword>
<dbReference type="CDD" id="cd00448">
    <property type="entry name" value="YjgF_YER057c_UK114_family"/>
    <property type="match status" value="1"/>
</dbReference>
<keyword evidence="2" id="KW-1185">Reference proteome</keyword>
<protein>
    <submittedName>
        <fullName evidence="1">Uncharacterized protein</fullName>
    </submittedName>
</protein>
<accession>S5XU11</accession>
<dbReference type="PANTHER" id="PTHR11803">
    <property type="entry name" value="2-IMINOBUTANOATE/2-IMINOPROPANOATE DEAMINASE RIDA"/>
    <property type="match status" value="1"/>
</dbReference>
<dbReference type="InterPro" id="IPR006175">
    <property type="entry name" value="YjgF/YER057c/UK114"/>
</dbReference>
<organism evidence="1 2">
    <name type="scientific">Paracoccus aminophilus JCM 7686</name>
    <dbReference type="NCBI Taxonomy" id="1367847"/>
    <lineage>
        <taxon>Bacteria</taxon>
        <taxon>Pseudomonadati</taxon>
        <taxon>Pseudomonadota</taxon>
        <taxon>Alphaproteobacteria</taxon>
        <taxon>Rhodobacterales</taxon>
        <taxon>Paracoccaceae</taxon>
        <taxon>Paracoccus</taxon>
    </lineage>
</organism>
<geneLocation type="plasmid" evidence="1 2">
    <name>pAMI4</name>
</geneLocation>
<dbReference type="Proteomes" id="UP000015480">
    <property type="component" value="Plasmid pAMI4"/>
</dbReference>
<evidence type="ECO:0000313" key="1">
    <source>
        <dbReference type="EMBL" id="AGT10999.1"/>
    </source>
</evidence>
<dbReference type="InterPro" id="IPR035959">
    <property type="entry name" value="RutC-like_sf"/>
</dbReference>